<dbReference type="AlphaFoldDB" id="A0A4Q7MUT4"/>
<evidence type="ECO:0000256" key="2">
    <source>
        <dbReference type="ARBA" id="ARBA00022692"/>
    </source>
</evidence>
<dbReference type="EMBL" id="SGXA01000002">
    <property type="protein sequence ID" value="RZS72417.1"/>
    <property type="molecule type" value="Genomic_DNA"/>
</dbReference>
<accession>A0A4Q7MUT4</accession>
<keyword evidence="4 5" id="KW-0472">Membrane</keyword>
<name>A0A4Q7MUT4_9BACT</name>
<gene>
    <name evidence="6" type="ORF">EV199_4338</name>
</gene>
<keyword evidence="3 5" id="KW-1133">Transmembrane helix</keyword>
<dbReference type="Proteomes" id="UP000293874">
    <property type="component" value="Unassembled WGS sequence"/>
</dbReference>
<comment type="caution">
    <text evidence="6">The sequence shown here is derived from an EMBL/GenBank/DDBJ whole genome shotgun (WGS) entry which is preliminary data.</text>
</comment>
<evidence type="ECO:0000313" key="6">
    <source>
        <dbReference type="EMBL" id="RZS72417.1"/>
    </source>
</evidence>
<evidence type="ECO:0000256" key="1">
    <source>
        <dbReference type="ARBA" id="ARBA00004141"/>
    </source>
</evidence>
<dbReference type="GO" id="GO:0016020">
    <property type="term" value="C:membrane"/>
    <property type="evidence" value="ECO:0007669"/>
    <property type="project" value="UniProtKB-SubCell"/>
</dbReference>
<evidence type="ECO:0000256" key="4">
    <source>
        <dbReference type="ARBA" id="ARBA00023136"/>
    </source>
</evidence>
<feature type="transmembrane region" description="Helical" evidence="5">
    <location>
        <begin position="20"/>
        <end position="42"/>
    </location>
</feature>
<feature type="transmembrane region" description="Helical" evidence="5">
    <location>
        <begin position="62"/>
        <end position="82"/>
    </location>
</feature>
<protein>
    <submittedName>
        <fullName evidence="6">DoxX-like protein</fullName>
    </submittedName>
</protein>
<keyword evidence="7" id="KW-1185">Reference proteome</keyword>
<keyword evidence="2 5" id="KW-0812">Transmembrane</keyword>
<dbReference type="InterPro" id="IPR032808">
    <property type="entry name" value="DoxX"/>
</dbReference>
<evidence type="ECO:0000313" key="7">
    <source>
        <dbReference type="Proteomes" id="UP000293874"/>
    </source>
</evidence>
<comment type="subcellular location">
    <subcellularLocation>
        <location evidence="1">Membrane</location>
        <topology evidence="1">Multi-pass membrane protein</topology>
    </subcellularLocation>
</comment>
<dbReference type="Pfam" id="PF13564">
    <property type="entry name" value="DoxX_2"/>
    <property type="match status" value="1"/>
</dbReference>
<evidence type="ECO:0000256" key="3">
    <source>
        <dbReference type="ARBA" id="ARBA00022989"/>
    </source>
</evidence>
<proteinExistence type="predicted"/>
<organism evidence="6 7">
    <name type="scientific">Pseudobacter ginsenosidimutans</name>
    <dbReference type="NCBI Taxonomy" id="661488"/>
    <lineage>
        <taxon>Bacteria</taxon>
        <taxon>Pseudomonadati</taxon>
        <taxon>Bacteroidota</taxon>
        <taxon>Chitinophagia</taxon>
        <taxon>Chitinophagales</taxon>
        <taxon>Chitinophagaceae</taxon>
        <taxon>Pseudobacter</taxon>
    </lineage>
</organism>
<reference evidence="6 7" key="1">
    <citation type="submission" date="2019-02" db="EMBL/GenBank/DDBJ databases">
        <title>Genomic Encyclopedia of Type Strains, Phase IV (KMG-IV): sequencing the most valuable type-strain genomes for metagenomic binning, comparative biology and taxonomic classification.</title>
        <authorList>
            <person name="Goeker M."/>
        </authorList>
    </citation>
    <scope>NUCLEOTIDE SEQUENCE [LARGE SCALE GENOMIC DNA]</scope>
    <source>
        <strain evidence="6 7">DSM 18116</strain>
    </source>
</reference>
<feature type="transmembrane region" description="Helical" evidence="5">
    <location>
        <begin position="89"/>
        <end position="111"/>
    </location>
</feature>
<evidence type="ECO:0000256" key="5">
    <source>
        <dbReference type="SAM" id="Phobius"/>
    </source>
</evidence>
<feature type="transmembrane region" description="Helical" evidence="5">
    <location>
        <begin position="117"/>
        <end position="134"/>
    </location>
</feature>
<sequence length="145" mass="15990">MGLSANENNKYEMIQYKTSATLNIILWVVQILLAVIFIWAGFMKIFLTENLPFLWKKTNPGLSLITGVVDLSAGFGIILPGLLRIKPPLTIYAAYGTIVLMVAASIFHISRGEANEIGFNVVVIVMAAFVAWGRQSKARFTLKKG</sequence>